<dbReference type="AlphaFoldDB" id="G0U907"/>
<accession>G0U907</accession>
<keyword evidence="1" id="KW-0472">Membrane</keyword>
<reference evidence="2" key="1">
    <citation type="journal article" date="2012" name="Proc. Natl. Acad. Sci. U.S.A.">
        <title>Antigenic diversity is generated by distinct evolutionary mechanisms in African trypanosome species.</title>
        <authorList>
            <person name="Jackson A.P."/>
            <person name="Berry A."/>
            <person name="Aslett M."/>
            <person name="Allison H.C."/>
            <person name="Burton P."/>
            <person name="Vavrova-Anderson J."/>
            <person name="Brown R."/>
            <person name="Browne H."/>
            <person name="Corton N."/>
            <person name="Hauser H."/>
            <person name="Gamble J."/>
            <person name="Gilderthorp R."/>
            <person name="Marcello L."/>
            <person name="McQuillan J."/>
            <person name="Otto T.D."/>
            <person name="Quail M.A."/>
            <person name="Sanders M.J."/>
            <person name="van Tonder A."/>
            <person name="Ginger M.L."/>
            <person name="Field M.C."/>
            <person name="Barry J.D."/>
            <person name="Hertz-Fowler C."/>
            <person name="Berriman M."/>
        </authorList>
    </citation>
    <scope>NUCLEOTIDE SEQUENCE</scope>
    <source>
        <strain evidence="2">Y486</strain>
    </source>
</reference>
<feature type="transmembrane region" description="Helical" evidence="1">
    <location>
        <begin position="54"/>
        <end position="80"/>
    </location>
</feature>
<evidence type="ECO:0000256" key="1">
    <source>
        <dbReference type="SAM" id="Phobius"/>
    </source>
</evidence>
<proteinExistence type="predicted"/>
<dbReference type="EMBL" id="HE573027">
    <property type="protein sequence ID" value="CCC54090.1"/>
    <property type="molecule type" value="Genomic_DNA"/>
</dbReference>
<gene>
    <name evidence="2" type="ORF">TVY486_1115740</name>
</gene>
<feature type="transmembrane region" description="Helical" evidence="1">
    <location>
        <begin position="6"/>
        <end position="34"/>
    </location>
</feature>
<sequence>MEIFHFYLSFFYLFFFFFGLVLWLLMPVFAPTYVSWLCSLKQQDTSVSAMTSSFVVFCLPPLSFIICFPLLVLVFLLLLLLSLFPFAFIIVVMVVIFNITMPPFLFGFIAVVVVP</sequence>
<feature type="transmembrane region" description="Helical" evidence="1">
    <location>
        <begin position="86"/>
        <end position="114"/>
    </location>
</feature>
<dbReference type="VEuPathDB" id="TriTrypDB:TvY486_1115740"/>
<keyword evidence="1" id="KW-1133">Transmembrane helix</keyword>
<protein>
    <submittedName>
        <fullName evidence="2">Uncharacterized protein</fullName>
    </submittedName>
</protein>
<name>G0U907_TRYVY</name>
<organism evidence="2">
    <name type="scientific">Trypanosoma vivax (strain Y486)</name>
    <dbReference type="NCBI Taxonomy" id="1055687"/>
    <lineage>
        <taxon>Eukaryota</taxon>
        <taxon>Discoba</taxon>
        <taxon>Euglenozoa</taxon>
        <taxon>Kinetoplastea</taxon>
        <taxon>Metakinetoplastina</taxon>
        <taxon>Trypanosomatida</taxon>
        <taxon>Trypanosomatidae</taxon>
        <taxon>Trypanosoma</taxon>
        <taxon>Duttonella</taxon>
    </lineage>
</organism>
<evidence type="ECO:0000313" key="2">
    <source>
        <dbReference type="EMBL" id="CCC54090.1"/>
    </source>
</evidence>
<keyword evidence="1" id="KW-0812">Transmembrane</keyword>